<organism evidence="1 2">
    <name type="scientific">Cellulomonas composti</name>
    <dbReference type="NCBI Taxonomy" id="266130"/>
    <lineage>
        <taxon>Bacteria</taxon>
        <taxon>Bacillati</taxon>
        <taxon>Actinomycetota</taxon>
        <taxon>Actinomycetes</taxon>
        <taxon>Micrococcales</taxon>
        <taxon>Cellulomonadaceae</taxon>
        <taxon>Cellulomonas</taxon>
    </lineage>
</organism>
<dbReference type="RefSeq" id="WP_146842671.1">
    <property type="nucleotide sequence ID" value="NZ_BJWG01000006.1"/>
</dbReference>
<dbReference type="InterPro" id="IPR029058">
    <property type="entry name" value="AB_hydrolase_fold"/>
</dbReference>
<evidence type="ECO:0000313" key="2">
    <source>
        <dbReference type="Proteomes" id="UP000321720"/>
    </source>
</evidence>
<dbReference type="EMBL" id="BJWG01000006">
    <property type="protein sequence ID" value="GEL95019.1"/>
    <property type="molecule type" value="Genomic_DNA"/>
</dbReference>
<dbReference type="OrthoDB" id="9770427at2"/>
<gene>
    <name evidence="1" type="ORF">CCO02nite_16770</name>
</gene>
<dbReference type="Gene3D" id="3.40.50.1820">
    <property type="entry name" value="alpha/beta hydrolase"/>
    <property type="match status" value="1"/>
</dbReference>
<comment type="caution">
    <text evidence="1">The sequence shown here is derived from an EMBL/GenBank/DDBJ whole genome shotgun (WGS) entry which is preliminary data.</text>
</comment>
<keyword evidence="2" id="KW-1185">Reference proteome</keyword>
<dbReference type="AlphaFoldDB" id="A0A511JB54"/>
<name>A0A511JB54_9CELL</name>
<evidence type="ECO:0000313" key="1">
    <source>
        <dbReference type="EMBL" id="GEL95019.1"/>
    </source>
</evidence>
<dbReference type="SUPFAM" id="SSF53474">
    <property type="entry name" value="alpha/beta-Hydrolases"/>
    <property type="match status" value="1"/>
</dbReference>
<protein>
    <recommendedName>
        <fullName evidence="3">Alpha/beta hydrolase</fullName>
    </recommendedName>
</protein>
<evidence type="ECO:0008006" key="3">
    <source>
        <dbReference type="Google" id="ProtNLM"/>
    </source>
</evidence>
<reference evidence="1 2" key="1">
    <citation type="submission" date="2019-07" db="EMBL/GenBank/DDBJ databases">
        <title>Whole genome shotgun sequence of Cellulomonas composti NBRC 100758.</title>
        <authorList>
            <person name="Hosoyama A."/>
            <person name="Uohara A."/>
            <person name="Ohji S."/>
            <person name="Ichikawa N."/>
        </authorList>
    </citation>
    <scope>NUCLEOTIDE SEQUENCE [LARGE SCALE GENOMIC DNA]</scope>
    <source>
        <strain evidence="1 2">NBRC 100758</strain>
    </source>
</reference>
<accession>A0A511JB54</accession>
<dbReference type="Proteomes" id="UP000321720">
    <property type="component" value="Unassembled WGS sequence"/>
</dbReference>
<proteinExistence type="predicted"/>
<sequence>MKVGWKRLPRETWWRAQDYTYAVRCQLVDPRVDSVLPRPAHPIGRPVVLVPGVYEPWQFLLPLARRLVARGLVVHTVPELGRNGAPVSEQARVLGAVLVERDLRDVLLVAHSKGGLIGKLAMLTSDPEGRIAAMVAVNSPYAGTPLARWFPTRAVRAFSPSDPTLRALAAEREVDARITALRSVWDPHIPGAGALGGAADVVLRTPGHFRALEDPAVVQVVVDTACATDPRPDA</sequence>